<gene>
    <name evidence="2" type="ORF">M378DRAFT_284351</name>
</gene>
<feature type="compositionally biased region" description="Basic and acidic residues" evidence="1">
    <location>
        <begin position="67"/>
        <end position="81"/>
    </location>
</feature>
<dbReference type="Proteomes" id="UP000054549">
    <property type="component" value="Unassembled WGS sequence"/>
</dbReference>
<evidence type="ECO:0000256" key="1">
    <source>
        <dbReference type="SAM" id="MobiDB-lite"/>
    </source>
</evidence>
<keyword evidence="3" id="KW-1185">Reference proteome</keyword>
<proteinExistence type="predicted"/>
<dbReference type="AlphaFoldDB" id="A0A0C2SY36"/>
<reference evidence="2 3" key="1">
    <citation type="submission" date="2014-04" db="EMBL/GenBank/DDBJ databases">
        <title>Evolutionary Origins and Diversification of the Mycorrhizal Mutualists.</title>
        <authorList>
            <consortium name="DOE Joint Genome Institute"/>
            <consortium name="Mycorrhizal Genomics Consortium"/>
            <person name="Kohler A."/>
            <person name="Kuo A."/>
            <person name="Nagy L.G."/>
            <person name="Floudas D."/>
            <person name="Copeland A."/>
            <person name="Barry K.W."/>
            <person name="Cichocki N."/>
            <person name="Veneault-Fourrey C."/>
            <person name="LaButti K."/>
            <person name="Lindquist E.A."/>
            <person name="Lipzen A."/>
            <person name="Lundell T."/>
            <person name="Morin E."/>
            <person name="Murat C."/>
            <person name="Riley R."/>
            <person name="Ohm R."/>
            <person name="Sun H."/>
            <person name="Tunlid A."/>
            <person name="Henrissat B."/>
            <person name="Grigoriev I.V."/>
            <person name="Hibbett D.S."/>
            <person name="Martin F."/>
        </authorList>
    </citation>
    <scope>NUCLEOTIDE SEQUENCE [LARGE SCALE GENOMIC DNA]</scope>
    <source>
        <strain evidence="2 3">Koide BX008</strain>
    </source>
</reference>
<feature type="compositionally biased region" description="Polar residues" evidence="1">
    <location>
        <begin position="55"/>
        <end position="65"/>
    </location>
</feature>
<accession>A0A0C2SY36</accession>
<sequence>MDMFHTLSSIHPSQMVLPQFAVLGCNEKQGSGSEEKTDLRSKPGRRAACRRVRHTQSQINLSGIDSEQEKFGQRARRDPSPSKKRKANVTKPSDFSDFEDGNMSSSNHHLYHAPDFPYQIYTEIMSQESQENPH</sequence>
<evidence type="ECO:0000313" key="3">
    <source>
        <dbReference type="Proteomes" id="UP000054549"/>
    </source>
</evidence>
<dbReference type="HOGENOM" id="CLU_1895630_0_0_1"/>
<dbReference type="EMBL" id="KN818324">
    <property type="protein sequence ID" value="KIL59019.1"/>
    <property type="molecule type" value="Genomic_DNA"/>
</dbReference>
<feature type="compositionally biased region" description="Basic residues" evidence="1">
    <location>
        <begin position="42"/>
        <end position="54"/>
    </location>
</feature>
<organism evidence="2 3">
    <name type="scientific">Amanita muscaria (strain Koide BX008)</name>
    <dbReference type="NCBI Taxonomy" id="946122"/>
    <lineage>
        <taxon>Eukaryota</taxon>
        <taxon>Fungi</taxon>
        <taxon>Dikarya</taxon>
        <taxon>Basidiomycota</taxon>
        <taxon>Agaricomycotina</taxon>
        <taxon>Agaricomycetes</taxon>
        <taxon>Agaricomycetidae</taxon>
        <taxon>Agaricales</taxon>
        <taxon>Pluteineae</taxon>
        <taxon>Amanitaceae</taxon>
        <taxon>Amanita</taxon>
    </lineage>
</organism>
<name>A0A0C2SY36_AMAMK</name>
<evidence type="ECO:0000313" key="2">
    <source>
        <dbReference type="EMBL" id="KIL59019.1"/>
    </source>
</evidence>
<dbReference type="InParanoid" id="A0A0C2SY36"/>
<feature type="region of interest" description="Disordered" evidence="1">
    <location>
        <begin position="27"/>
        <end position="112"/>
    </location>
</feature>
<protein>
    <submittedName>
        <fullName evidence="2">Uncharacterized protein</fullName>
    </submittedName>
</protein>